<name>A0AAW1TI34_9CUCU</name>
<dbReference type="EMBL" id="JARQZJ010000002">
    <property type="protein sequence ID" value="KAK9870162.1"/>
    <property type="molecule type" value="Genomic_DNA"/>
</dbReference>
<accession>A0AAW1TI34</accession>
<keyword evidence="2" id="KW-1185">Reference proteome</keyword>
<dbReference type="AlphaFoldDB" id="A0AAW1TI34"/>
<gene>
    <name evidence="1" type="ORF">WA026_006252</name>
</gene>
<comment type="caution">
    <text evidence="1">The sequence shown here is derived from an EMBL/GenBank/DDBJ whole genome shotgun (WGS) entry which is preliminary data.</text>
</comment>
<sequence>MDKFQPCTETETNKSCIRARIVAHEEGGIWAGGLCTDIDPMCPNEDITRSSSQFELRFSSTSPQPLPLGHLPPAATTLSIYANSMEMYLYILQLEFRWCFCWRCCYTFN</sequence>
<proteinExistence type="predicted"/>
<dbReference type="Proteomes" id="UP001431783">
    <property type="component" value="Unassembled WGS sequence"/>
</dbReference>
<organism evidence="1 2">
    <name type="scientific">Henosepilachna vigintioctopunctata</name>
    <dbReference type="NCBI Taxonomy" id="420089"/>
    <lineage>
        <taxon>Eukaryota</taxon>
        <taxon>Metazoa</taxon>
        <taxon>Ecdysozoa</taxon>
        <taxon>Arthropoda</taxon>
        <taxon>Hexapoda</taxon>
        <taxon>Insecta</taxon>
        <taxon>Pterygota</taxon>
        <taxon>Neoptera</taxon>
        <taxon>Endopterygota</taxon>
        <taxon>Coleoptera</taxon>
        <taxon>Polyphaga</taxon>
        <taxon>Cucujiformia</taxon>
        <taxon>Coccinelloidea</taxon>
        <taxon>Coccinellidae</taxon>
        <taxon>Epilachninae</taxon>
        <taxon>Epilachnini</taxon>
        <taxon>Henosepilachna</taxon>
    </lineage>
</organism>
<protein>
    <submittedName>
        <fullName evidence="1">Uncharacterized protein</fullName>
    </submittedName>
</protein>
<reference evidence="1 2" key="1">
    <citation type="submission" date="2023-03" db="EMBL/GenBank/DDBJ databases">
        <title>Genome insight into feeding habits of ladybird beetles.</title>
        <authorList>
            <person name="Li H.-S."/>
            <person name="Huang Y.-H."/>
            <person name="Pang H."/>
        </authorList>
    </citation>
    <scope>NUCLEOTIDE SEQUENCE [LARGE SCALE GENOMIC DNA]</scope>
    <source>
        <strain evidence="1">SYSU_2023b</strain>
        <tissue evidence="1">Whole body</tissue>
    </source>
</reference>
<evidence type="ECO:0000313" key="2">
    <source>
        <dbReference type="Proteomes" id="UP001431783"/>
    </source>
</evidence>
<evidence type="ECO:0000313" key="1">
    <source>
        <dbReference type="EMBL" id="KAK9870162.1"/>
    </source>
</evidence>